<keyword evidence="3" id="KW-1185">Reference proteome</keyword>
<organism evidence="2 3">
    <name type="scientific">Burkholderia oklahomensis</name>
    <dbReference type="NCBI Taxonomy" id="342113"/>
    <lineage>
        <taxon>Bacteria</taxon>
        <taxon>Pseudomonadati</taxon>
        <taxon>Pseudomonadota</taxon>
        <taxon>Betaproteobacteria</taxon>
        <taxon>Burkholderiales</taxon>
        <taxon>Burkholderiaceae</taxon>
        <taxon>Burkholderia</taxon>
        <taxon>pseudomallei group</taxon>
    </lineage>
</organism>
<protein>
    <submittedName>
        <fullName evidence="2">Chromate ion transporter ChrA domain protein</fullName>
    </submittedName>
</protein>
<accession>A0AAI8BAC2</accession>
<feature type="transmembrane region" description="Helical" evidence="1">
    <location>
        <begin position="6"/>
        <end position="24"/>
    </location>
</feature>
<keyword evidence="1" id="KW-0812">Transmembrane</keyword>
<keyword evidence="1" id="KW-1133">Transmembrane helix</keyword>
<sequence length="104" mass="11585">MQAIFHGVGVAVVGIIATSAYKLMTKTVGHDMLLRAIFLSLATMTFIPESEIAWLFIVVGLIGCRVPPASDIDGYTIAMREIEKDLRKTKRHFMCGFIEIEHCK</sequence>
<keyword evidence="1" id="KW-0472">Membrane</keyword>
<evidence type="ECO:0000313" key="3">
    <source>
        <dbReference type="Proteomes" id="UP000029424"/>
    </source>
</evidence>
<dbReference type="Proteomes" id="UP000029424">
    <property type="component" value="Chromosome 2"/>
</dbReference>
<reference evidence="2 3" key="1">
    <citation type="submission" date="2014-06" db="EMBL/GenBank/DDBJ databases">
        <authorList>
            <person name="Bishop-Lilly K.A."/>
            <person name="Broomall S.M."/>
            <person name="Chain P.S."/>
            <person name="Chertkov O."/>
            <person name="Coyne S.R."/>
            <person name="Daligault H.E."/>
            <person name="Davenport K.W."/>
            <person name="Erkkila T."/>
            <person name="Frey K.G."/>
            <person name="Gibbons H.S."/>
            <person name="Gu W."/>
            <person name="Jaissle J."/>
            <person name="Johnson S.L."/>
            <person name="Koroleva G.I."/>
            <person name="Ladner J.T."/>
            <person name="Lo C.-C."/>
            <person name="Minogue T.D."/>
            <person name="Munk C."/>
            <person name="Palacios G.F."/>
            <person name="Redden C.L."/>
            <person name="Rosenzweig C.N."/>
            <person name="Scholz M.B."/>
            <person name="Teshima H."/>
            <person name="Xu Y."/>
        </authorList>
    </citation>
    <scope>NUCLEOTIDE SEQUENCE [LARGE SCALE GENOMIC DNA]</scope>
    <source>
        <strain evidence="2 3">EO147</strain>
    </source>
</reference>
<feature type="transmembrane region" description="Helical" evidence="1">
    <location>
        <begin position="36"/>
        <end position="62"/>
    </location>
</feature>
<name>A0AAI8BAC2_9BURK</name>
<evidence type="ECO:0000313" key="2">
    <source>
        <dbReference type="EMBL" id="AIO69138.1"/>
    </source>
</evidence>
<dbReference type="AlphaFoldDB" id="A0AAI8BAC2"/>
<proteinExistence type="predicted"/>
<evidence type="ECO:0000256" key="1">
    <source>
        <dbReference type="SAM" id="Phobius"/>
    </source>
</evidence>
<dbReference type="KEGG" id="bok:DM82_3902"/>
<gene>
    <name evidence="2" type="primary">chrA</name>
    <name evidence="2" type="ORF">DM82_3902</name>
</gene>
<dbReference type="EMBL" id="CP008727">
    <property type="protein sequence ID" value="AIO69138.1"/>
    <property type="molecule type" value="Genomic_DNA"/>
</dbReference>